<reference evidence="1" key="2">
    <citation type="submission" date="2021-10" db="EMBL/GenBank/DDBJ databases">
        <title>Phylogenomics reveals ancestral predisposition of the termite-cultivated fungus Termitomyces towards a domesticated lifestyle.</title>
        <authorList>
            <person name="Auxier B."/>
            <person name="Grum-Grzhimaylo A."/>
            <person name="Cardenas M.E."/>
            <person name="Lodge J.D."/>
            <person name="Laessoe T."/>
            <person name="Pedersen O."/>
            <person name="Smith M.E."/>
            <person name="Kuyper T.W."/>
            <person name="Franco-Molano E.A."/>
            <person name="Baroni T.J."/>
            <person name="Aanen D.K."/>
        </authorList>
    </citation>
    <scope>NUCLEOTIDE SEQUENCE</scope>
    <source>
        <strain evidence="1">D49</strain>
    </source>
</reference>
<dbReference type="AlphaFoldDB" id="A0A9P7GP24"/>
<reference evidence="1" key="1">
    <citation type="submission" date="2021-02" db="EMBL/GenBank/DDBJ databases">
        <authorList>
            <person name="Nieuwenhuis M."/>
            <person name="Van De Peppel L.J.J."/>
        </authorList>
    </citation>
    <scope>NUCLEOTIDE SEQUENCE</scope>
    <source>
        <strain evidence="1">D49</strain>
    </source>
</reference>
<comment type="caution">
    <text evidence="1">The sequence shown here is derived from an EMBL/GenBank/DDBJ whole genome shotgun (WGS) entry which is preliminary data.</text>
</comment>
<dbReference type="EMBL" id="JABCKI010000356">
    <property type="protein sequence ID" value="KAG5650815.1"/>
    <property type="molecule type" value="Genomic_DNA"/>
</dbReference>
<dbReference type="SUPFAM" id="SSF53474">
    <property type="entry name" value="alpha/beta-Hydrolases"/>
    <property type="match status" value="1"/>
</dbReference>
<dbReference type="InterPro" id="IPR029058">
    <property type="entry name" value="AB_hydrolase_fold"/>
</dbReference>
<evidence type="ECO:0000313" key="2">
    <source>
        <dbReference type="Proteomes" id="UP000717328"/>
    </source>
</evidence>
<protein>
    <submittedName>
        <fullName evidence="1">Uncharacterized protein</fullName>
    </submittedName>
</protein>
<keyword evidence="2" id="KW-1185">Reference proteome</keyword>
<name>A0A9P7GP24_9AGAR</name>
<gene>
    <name evidence="1" type="ORF">H0H81_010940</name>
</gene>
<sequence>MSAEEIECPISIIHCDDDLLYTLRDTEELVSQLRDAGHTDVTLTRIPGPHFGHLVSPQFINPILRDRVLSLCTLGTVVAASATQESSEPLETPFRKTLAIYGYMEDCEFDFE</sequence>
<dbReference type="OrthoDB" id="19657at2759"/>
<organism evidence="1 2">
    <name type="scientific">Sphagnurus paluster</name>
    <dbReference type="NCBI Taxonomy" id="117069"/>
    <lineage>
        <taxon>Eukaryota</taxon>
        <taxon>Fungi</taxon>
        <taxon>Dikarya</taxon>
        <taxon>Basidiomycota</taxon>
        <taxon>Agaricomycotina</taxon>
        <taxon>Agaricomycetes</taxon>
        <taxon>Agaricomycetidae</taxon>
        <taxon>Agaricales</taxon>
        <taxon>Tricholomatineae</taxon>
        <taxon>Lyophyllaceae</taxon>
        <taxon>Sphagnurus</taxon>
    </lineage>
</organism>
<dbReference type="Proteomes" id="UP000717328">
    <property type="component" value="Unassembled WGS sequence"/>
</dbReference>
<proteinExistence type="predicted"/>
<evidence type="ECO:0000313" key="1">
    <source>
        <dbReference type="EMBL" id="KAG5650815.1"/>
    </source>
</evidence>
<accession>A0A9P7GP24</accession>
<dbReference type="Gene3D" id="3.40.50.1820">
    <property type="entry name" value="alpha/beta hydrolase"/>
    <property type="match status" value="1"/>
</dbReference>